<gene>
    <name evidence="2" type="ORF">JD108_03205</name>
    <name evidence="3" type="ORF">KDJ56_03210</name>
</gene>
<dbReference type="InterPro" id="IPR005302">
    <property type="entry name" value="MoCF_Sase_C"/>
</dbReference>
<dbReference type="PANTHER" id="PTHR30212">
    <property type="entry name" value="PROTEIN YIIM"/>
    <property type="match status" value="1"/>
</dbReference>
<dbReference type="Pfam" id="PF03473">
    <property type="entry name" value="MOSC"/>
    <property type="match status" value="1"/>
</dbReference>
<dbReference type="PROSITE" id="PS51340">
    <property type="entry name" value="MOSC"/>
    <property type="match status" value="1"/>
</dbReference>
<feature type="domain" description="MOSC" evidence="1">
    <location>
        <begin position="33"/>
        <end position="167"/>
    </location>
</feature>
<dbReference type="GO" id="GO:0030151">
    <property type="term" value="F:molybdenum ion binding"/>
    <property type="evidence" value="ECO:0007669"/>
    <property type="project" value="InterPro"/>
</dbReference>
<dbReference type="AlphaFoldDB" id="A0A7T5JPD2"/>
<name>A0A7T5JPD2_9BACL</name>
<dbReference type="PANTHER" id="PTHR30212:SF4">
    <property type="entry name" value="MOSC DOMAIN-CONTAINING PROTEIN"/>
    <property type="match status" value="1"/>
</dbReference>
<sequence>MGHAPIRLVSLNVGKPVRFSYRGKELETGIFKQPTTETLYLSHVNLSGDGQADLVHHGGPDKAVCVYPHEHYAYWEERLNRKLPPAAFGENLTTAGLLERDVCIGDIYQLGDAVVQVSQPRQPCHKLAKRYDLPEMALWVQEKGYTGYYFRVLQEGNVSPDSELTLIERHAAGITVAEANRIMHHDKGDLEAVKGILAVAELSANWRHTFQKRLQGEETDPARRLNG</sequence>
<evidence type="ECO:0000313" key="3">
    <source>
        <dbReference type="EMBL" id="QUO42056.1"/>
    </source>
</evidence>
<dbReference type="Proteomes" id="UP000595847">
    <property type="component" value="Chromosome"/>
</dbReference>
<evidence type="ECO:0000313" key="2">
    <source>
        <dbReference type="EMBL" id="QQE74971.1"/>
    </source>
</evidence>
<evidence type="ECO:0000259" key="1">
    <source>
        <dbReference type="PROSITE" id="PS51340"/>
    </source>
</evidence>
<dbReference type="InterPro" id="IPR052353">
    <property type="entry name" value="Benzoxazolinone_Detox_Enz"/>
</dbReference>
<dbReference type="InterPro" id="IPR005163">
    <property type="entry name" value="Tri_helical_YiiM-like"/>
</dbReference>
<dbReference type="KEGG" id="bcop:JD108_03205"/>
<dbReference type="RefSeq" id="WP_198828537.1">
    <property type="nucleotide sequence ID" value="NZ_CP066308.1"/>
</dbReference>
<reference evidence="3" key="2">
    <citation type="submission" date="2021-04" db="EMBL/GenBank/DDBJ databases">
        <title>Brevibacillus composti FJAT-54423, complete genome.</title>
        <authorList>
            <person name="Tang R."/>
        </authorList>
    </citation>
    <scope>NUCLEOTIDE SEQUENCE</scope>
    <source>
        <strain evidence="3">FJAT-54424</strain>
    </source>
</reference>
<dbReference type="GO" id="GO:0030170">
    <property type="term" value="F:pyridoxal phosphate binding"/>
    <property type="evidence" value="ECO:0007669"/>
    <property type="project" value="InterPro"/>
</dbReference>
<proteinExistence type="predicted"/>
<evidence type="ECO:0000313" key="5">
    <source>
        <dbReference type="Proteomes" id="UP000677234"/>
    </source>
</evidence>
<evidence type="ECO:0000313" key="4">
    <source>
        <dbReference type="Proteomes" id="UP000595847"/>
    </source>
</evidence>
<accession>A0A7T5JPD2</accession>
<reference evidence="2 4" key="1">
    <citation type="submission" date="2020-12" db="EMBL/GenBank/DDBJ databases">
        <title>strain FJAT-54423T represents a novel species of the genus Brevibacillus.</title>
        <authorList>
            <person name="Tang R."/>
        </authorList>
    </citation>
    <scope>NUCLEOTIDE SEQUENCE [LARGE SCALE GENOMIC DNA]</scope>
    <source>
        <strain evidence="2 4">FJAT-54423</strain>
    </source>
</reference>
<dbReference type="Gene3D" id="2.40.33.20">
    <property type="entry name" value="PK beta-barrel domain-like"/>
    <property type="match status" value="1"/>
</dbReference>
<dbReference type="EMBL" id="CP073708">
    <property type="protein sequence ID" value="QUO42056.1"/>
    <property type="molecule type" value="Genomic_DNA"/>
</dbReference>
<organism evidence="2 4">
    <name type="scientific">Brevibacillus composti</name>
    <dbReference type="NCBI Taxonomy" id="2796470"/>
    <lineage>
        <taxon>Bacteria</taxon>
        <taxon>Bacillati</taxon>
        <taxon>Bacillota</taxon>
        <taxon>Bacilli</taxon>
        <taxon>Bacillales</taxon>
        <taxon>Paenibacillaceae</taxon>
        <taxon>Brevibacillus</taxon>
    </lineage>
</organism>
<keyword evidence="5" id="KW-1185">Reference proteome</keyword>
<dbReference type="Pfam" id="PF03475">
    <property type="entry name" value="YiiM_3-alpha"/>
    <property type="match status" value="1"/>
</dbReference>
<dbReference type="SUPFAM" id="SSF50800">
    <property type="entry name" value="PK beta-barrel domain-like"/>
    <property type="match status" value="1"/>
</dbReference>
<dbReference type="Proteomes" id="UP000677234">
    <property type="component" value="Chromosome"/>
</dbReference>
<dbReference type="InterPro" id="IPR011037">
    <property type="entry name" value="Pyrv_Knase-like_insert_dom_sf"/>
</dbReference>
<protein>
    <submittedName>
        <fullName evidence="2">MOSC domain-containing protein</fullName>
    </submittedName>
</protein>
<dbReference type="EMBL" id="CP066308">
    <property type="protein sequence ID" value="QQE74971.1"/>
    <property type="molecule type" value="Genomic_DNA"/>
</dbReference>
<dbReference type="GO" id="GO:0003824">
    <property type="term" value="F:catalytic activity"/>
    <property type="evidence" value="ECO:0007669"/>
    <property type="project" value="InterPro"/>
</dbReference>